<comment type="caution">
    <text evidence="2">The sequence shown here is derived from an EMBL/GenBank/DDBJ whole genome shotgun (WGS) entry which is preliminary data.</text>
</comment>
<gene>
    <name evidence="2" type="ORF">PF008_g28957</name>
</gene>
<reference evidence="2 3" key="1">
    <citation type="submission" date="2018-09" db="EMBL/GenBank/DDBJ databases">
        <title>Genomic investigation of the strawberry pathogen Phytophthora fragariae indicates pathogenicity is determined by transcriptional variation in three key races.</title>
        <authorList>
            <person name="Adams T.M."/>
            <person name="Armitage A.D."/>
            <person name="Sobczyk M.K."/>
            <person name="Bates H.J."/>
            <person name="Dunwell J.M."/>
            <person name="Nellist C.F."/>
            <person name="Harrison R.J."/>
        </authorList>
    </citation>
    <scope>NUCLEOTIDE SEQUENCE [LARGE SCALE GENOMIC DNA]</scope>
    <source>
        <strain evidence="2 3">NOV-77</strain>
    </source>
</reference>
<dbReference type="Proteomes" id="UP000486351">
    <property type="component" value="Unassembled WGS sequence"/>
</dbReference>
<name>A0A6G0Q9S9_9STRA</name>
<evidence type="ECO:0000256" key="1">
    <source>
        <dbReference type="SAM" id="SignalP"/>
    </source>
</evidence>
<keyword evidence="1" id="KW-0732">Signal</keyword>
<dbReference type="AlphaFoldDB" id="A0A6G0Q9S9"/>
<accession>A0A6G0Q9S9</accession>
<organism evidence="2 3">
    <name type="scientific">Phytophthora fragariae</name>
    <dbReference type="NCBI Taxonomy" id="53985"/>
    <lineage>
        <taxon>Eukaryota</taxon>
        <taxon>Sar</taxon>
        <taxon>Stramenopiles</taxon>
        <taxon>Oomycota</taxon>
        <taxon>Peronosporomycetes</taxon>
        <taxon>Peronosporales</taxon>
        <taxon>Peronosporaceae</taxon>
        <taxon>Phytophthora</taxon>
    </lineage>
</organism>
<feature type="chain" id="PRO_5026175667" description="LNR domain-containing protein" evidence="1">
    <location>
        <begin position="31"/>
        <end position="117"/>
    </location>
</feature>
<protein>
    <recommendedName>
        <fullName evidence="4">LNR domain-containing protein</fullName>
    </recommendedName>
</protein>
<proteinExistence type="predicted"/>
<feature type="signal peptide" evidence="1">
    <location>
        <begin position="1"/>
        <end position="30"/>
    </location>
</feature>
<evidence type="ECO:0000313" key="3">
    <source>
        <dbReference type="Proteomes" id="UP000486351"/>
    </source>
</evidence>
<sequence>MPVGRIQPVTVVRLLVRVLATLVRVSNVAATFGSVISMLAHVQGACPCSIRASCIQRCEYICQSLDKGCNPRSVMTTVTVSEASFTVVAAPGTLGRPALTSTIIILTSVAAQRRFPG</sequence>
<evidence type="ECO:0000313" key="2">
    <source>
        <dbReference type="EMBL" id="KAE9276990.1"/>
    </source>
</evidence>
<dbReference type="EMBL" id="QXFY01004514">
    <property type="protein sequence ID" value="KAE9276990.1"/>
    <property type="molecule type" value="Genomic_DNA"/>
</dbReference>
<evidence type="ECO:0008006" key="4">
    <source>
        <dbReference type="Google" id="ProtNLM"/>
    </source>
</evidence>